<evidence type="ECO:0000313" key="13">
    <source>
        <dbReference type="EMBL" id="SIS42376.1"/>
    </source>
</evidence>
<gene>
    <name evidence="13" type="ORF">SAMN05421686_101177</name>
</gene>
<dbReference type="AlphaFoldDB" id="A0A1N7IZE4"/>
<keyword evidence="6 11" id="KW-0812">Transmembrane</keyword>
<name>A0A1N7IZE4_9GAMM</name>
<evidence type="ECO:0000256" key="11">
    <source>
        <dbReference type="RuleBase" id="RU365087"/>
    </source>
</evidence>
<dbReference type="GO" id="GO:0009306">
    <property type="term" value="P:protein secretion"/>
    <property type="evidence" value="ECO:0007669"/>
    <property type="project" value="UniProtKB-UniRule"/>
</dbReference>
<evidence type="ECO:0000256" key="5">
    <source>
        <dbReference type="ARBA" id="ARBA00022475"/>
    </source>
</evidence>
<evidence type="ECO:0000256" key="4">
    <source>
        <dbReference type="ARBA" id="ARBA00022448"/>
    </source>
</evidence>
<dbReference type="STRING" id="484498.SAMN05421686_101177"/>
<proteinExistence type="inferred from homology"/>
<comment type="function">
    <text evidence="11">Involved in protein export. Participates in an early event of protein translocation.</text>
</comment>
<dbReference type="OrthoDB" id="9813947at2"/>
<keyword evidence="14" id="KW-1185">Reference proteome</keyword>
<comment type="caution">
    <text evidence="11">Lacks conserved residue(s) required for the propagation of feature annotation.</text>
</comment>
<keyword evidence="10 11" id="KW-0472">Membrane</keyword>
<dbReference type="GO" id="GO:0015450">
    <property type="term" value="F:protein-transporting ATPase activity"/>
    <property type="evidence" value="ECO:0007669"/>
    <property type="project" value="UniProtKB-UniRule"/>
</dbReference>
<evidence type="ECO:0000256" key="10">
    <source>
        <dbReference type="ARBA" id="ARBA00023136"/>
    </source>
</evidence>
<evidence type="ECO:0000256" key="3">
    <source>
        <dbReference type="ARBA" id="ARBA00017876"/>
    </source>
</evidence>
<protein>
    <recommendedName>
        <fullName evidence="3 11">Protein-export membrane protein SecG</fullName>
    </recommendedName>
</protein>
<keyword evidence="9 11" id="KW-0811">Translocation</keyword>
<evidence type="ECO:0000256" key="2">
    <source>
        <dbReference type="ARBA" id="ARBA00008445"/>
    </source>
</evidence>
<dbReference type="Pfam" id="PF03840">
    <property type="entry name" value="SecG"/>
    <property type="match status" value="1"/>
</dbReference>
<dbReference type="NCBIfam" id="TIGR00810">
    <property type="entry name" value="secG"/>
    <property type="match status" value="1"/>
</dbReference>
<keyword evidence="7 11" id="KW-0653">Protein transport</keyword>
<evidence type="ECO:0000256" key="6">
    <source>
        <dbReference type="ARBA" id="ARBA00022692"/>
    </source>
</evidence>
<evidence type="ECO:0000256" key="8">
    <source>
        <dbReference type="ARBA" id="ARBA00022989"/>
    </source>
</evidence>
<dbReference type="GO" id="GO:0043952">
    <property type="term" value="P:protein transport by the Sec complex"/>
    <property type="evidence" value="ECO:0007669"/>
    <property type="project" value="TreeGrafter"/>
</dbReference>
<evidence type="ECO:0000256" key="9">
    <source>
        <dbReference type="ARBA" id="ARBA00023010"/>
    </source>
</evidence>
<dbReference type="GO" id="GO:0005886">
    <property type="term" value="C:plasma membrane"/>
    <property type="evidence" value="ECO:0007669"/>
    <property type="project" value="UniProtKB-SubCell"/>
</dbReference>
<keyword evidence="4 11" id="KW-0813">Transport</keyword>
<evidence type="ECO:0000256" key="1">
    <source>
        <dbReference type="ARBA" id="ARBA00004651"/>
    </source>
</evidence>
<comment type="similarity">
    <text evidence="2 11">Belongs to the SecG family.</text>
</comment>
<accession>A0A1N7IZE4</accession>
<dbReference type="EMBL" id="FTOH01000001">
    <property type="protein sequence ID" value="SIS42376.1"/>
    <property type="molecule type" value="Genomic_DNA"/>
</dbReference>
<evidence type="ECO:0000256" key="7">
    <source>
        <dbReference type="ARBA" id="ARBA00022927"/>
    </source>
</evidence>
<comment type="subcellular location">
    <subcellularLocation>
        <location evidence="1 11">Cell membrane</location>
        <topology evidence="1 11">Multi-pass membrane protein</topology>
    </subcellularLocation>
</comment>
<keyword evidence="8 11" id="KW-1133">Transmembrane helix</keyword>
<dbReference type="GO" id="GO:0065002">
    <property type="term" value="P:intracellular protein transmembrane transport"/>
    <property type="evidence" value="ECO:0007669"/>
    <property type="project" value="TreeGrafter"/>
</dbReference>
<evidence type="ECO:0000313" key="14">
    <source>
        <dbReference type="Proteomes" id="UP000185639"/>
    </source>
</evidence>
<sequence length="134" mass="13806">MEQIILIGHIVIAIAIIAFVLMQQGKGADAGASFGSGASQTVFGSAGSANFLSRTTAILATAFFITSLGLAIYAKQKASGADEAGIPTLEVQEVLEQDTPVVEEYAPSEDDAPELDASAEADSPVVETTEETTK</sequence>
<organism evidence="13 14">
    <name type="scientific">Thalassolituus maritimus</name>
    <dbReference type="NCBI Taxonomy" id="484498"/>
    <lineage>
        <taxon>Bacteria</taxon>
        <taxon>Pseudomonadati</taxon>
        <taxon>Pseudomonadota</taxon>
        <taxon>Gammaproteobacteria</taxon>
        <taxon>Oceanospirillales</taxon>
        <taxon>Oceanospirillaceae</taxon>
        <taxon>Thalassolituus</taxon>
    </lineage>
</organism>
<feature type="region of interest" description="Disordered" evidence="12">
    <location>
        <begin position="99"/>
        <end position="134"/>
    </location>
</feature>
<dbReference type="RefSeq" id="WP_076513468.1">
    <property type="nucleotide sequence ID" value="NZ_CAJWBH010000004.1"/>
</dbReference>
<dbReference type="InterPro" id="IPR004692">
    <property type="entry name" value="SecG"/>
</dbReference>
<reference evidence="14" key="1">
    <citation type="submission" date="2017-01" db="EMBL/GenBank/DDBJ databases">
        <authorList>
            <person name="Varghese N."/>
            <person name="Submissions S."/>
        </authorList>
    </citation>
    <scope>NUCLEOTIDE SEQUENCE [LARGE SCALE GENOMIC DNA]</scope>
    <source>
        <strain evidence="14">DSM 24913</strain>
    </source>
</reference>
<keyword evidence="5 11" id="KW-1003">Cell membrane</keyword>
<dbReference type="PRINTS" id="PR01651">
    <property type="entry name" value="SECGEXPORT"/>
</dbReference>
<evidence type="ECO:0000256" key="12">
    <source>
        <dbReference type="SAM" id="MobiDB-lite"/>
    </source>
</evidence>
<dbReference type="PANTHER" id="PTHR34182">
    <property type="entry name" value="PROTEIN-EXPORT MEMBRANE PROTEIN SECG"/>
    <property type="match status" value="1"/>
</dbReference>
<dbReference type="Proteomes" id="UP000185639">
    <property type="component" value="Unassembled WGS sequence"/>
</dbReference>
<feature type="compositionally biased region" description="Acidic residues" evidence="12">
    <location>
        <begin position="106"/>
        <end position="119"/>
    </location>
</feature>
<feature type="transmembrane region" description="Helical" evidence="11">
    <location>
        <begin position="51"/>
        <end position="73"/>
    </location>
</feature>
<dbReference type="PANTHER" id="PTHR34182:SF1">
    <property type="entry name" value="PROTEIN-EXPORT MEMBRANE PROTEIN SECG"/>
    <property type="match status" value="1"/>
</dbReference>